<keyword evidence="2" id="KW-0808">Transferase</keyword>
<dbReference type="InterPro" id="IPR011009">
    <property type="entry name" value="Kinase-like_dom_sf"/>
</dbReference>
<dbReference type="SUPFAM" id="SSF56112">
    <property type="entry name" value="Protein kinase-like (PK-like)"/>
    <property type="match status" value="1"/>
</dbReference>
<proteinExistence type="predicted"/>
<evidence type="ECO:0000313" key="3">
    <source>
        <dbReference type="Proteomes" id="UP000199012"/>
    </source>
</evidence>
<dbReference type="EMBL" id="FOKA01000008">
    <property type="protein sequence ID" value="SFB13889.1"/>
    <property type="molecule type" value="Genomic_DNA"/>
</dbReference>
<feature type="compositionally biased region" description="Low complexity" evidence="1">
    <location>
        <begin position="109"/>
        <end position="120"/>
    </location>
</feature>
<dbReference type="AlphaFoldDB" id="A0A1I0YKH4"/>
<sequence>MIVLDPPRPDDEELLALVRAWAPARRWYPAKGVDAEVSVVASADLSVDDGPKGAATPIGMGTADARGDVRVRLLLVRVLAPSVDVTLQVPLVLVPAVADPSSPEALENSDAPSSPAEPDPGLLGQVGAYTVREGAGDPAFLRAWLAVADGPGADLDVDRARVLRGEQSNTSVVLPGTGGDDGAPVGILKVLRAVQAGENPDVDVPRRLVDAGWDGVPAPLAWLEGTWPDPRDPAGPPLTGYLAALAAFVPAAEDGFELACAVAREGGSFADEAAALGRAVAGMHAALARAYGVEATADGGSDPAVVADALATRWAWASAAVPALAPYEAPVAAVVERLRSAPTAPPRQRVHGDLHLGQVLRSVDRWFITDFEGEPLAPLGERTRPDLAVRDVAGMLRSLDYAAAVGGLTGTTAQAWADTARGALLGGYAGALHASAGAHAEGEPPAGSAEDLFLTAMELDKTLYEAVYEARNRPDWLPIPLAGLDRLLDR</sequence>
<dbReference type="RefSeq" id="WP_239079052.1">
    <property type="nucleotide sequence ID" value="NZ_BONM01000042.1"/>
</dbReference>
<gene>
    <name evidence="2" type="ORF">SAMN05421867_1084</name>
</gene>
<name>A0A1I0YKH4_9CELL</name>
<dbReference type="Gene3D" id="3.90.1200.10">
    <property type="match status" value="1"/>
</dbReference>
<keyword evidence="2" id="KW-0418">Kinase</keyword>
<protein>
    <submittedName>
        <fullName evidence="2">Maltokinase</fullName>
    </submittedName>
</protein>
<dbReference type="STRING" id="988821.SAMN05421867_1084"/>
<organism evidence="2 3">
    <name type="scientific">Cellulomonas marina</name>
    <dbReference type="NCBI Taxonomy" id="988821"/>
    <lineage>
        <taxon>Bacteria</taxon>
        <taxon>Bacillati</taxon>
        <taxon>Actinomycetota</taxon>
        <taxon>Actinomycetes</taxon>
        <taxon>Micrococcales</taxon>
        <taxon>Cellulomonadaceae</taxon>
        <taxon>Cellulomonas</taxon>
    </lineage>
</organism>
<dbReference type="GO" id="GO:0016301">
    <property type="term" value="F:kinase activity"/>
    <property type="evidence" value="ECO:0007669"/>
    <property type="project" value="UniProtKB-KW"/>
</dbReference>
<evidence type="ECO:0000313" key="2">
    <source>
        <dbReference type="EMBL" id="SFB13889.1"/>
    </source>
</evidence>
<accession>A0A1I0YKH4</accession>
<reference evidence="2 3" key="1">
    <citation type="submission" date="2016-10" db="EMBL/GenBank/DDBJ databases">
        <authorList>
            <person name="de Groot N.N."/>
        </authorList>
    </citation>
    <scope>NUCLEOTIDE SEQUENCE [LARGE SCALE GENOMIC DNA]</scope>
    <source>
        <strain evidence="2 3">CGMCC 4.6945</strain>
    </source>
</reference>
<evidence type="ECO:0000256" key="1">
    <source>
        <dbReference type="SAM" id="MobiDB-lite"/>
    </source>
</evidence>
<feature type="region of interest" description="Disordered" evidence="1">
    <location>
        <begin position="101"/>
        <end position="124"/>
    </location>
</feature>
<keyword evidence="3" id="KW-1185">Reference proteome</keyword>
<dbReference type="Proteomes" id="UP000199012">
    <property type="component" value="Unassembled WGS sequence"/>
</dbReference>